<keyword evidence="9" id="KW-0753">Steroid metabolism</keyword>
<organism evidence="17 18">
    <name type="scientific">Dyadobacter sandarakinus</name>
    <dbReference type="NCBI Taxonomy" id="2747268"/>
    <lineage>
        <taxon>Bacteria</taxon>
        <taxon>Pseudomonadati</taxon>
        <taxon>Bacteroidota</taxon>
        <taxon>Cytophagia</taxon>
        <taxon>Cytophagales</taxon>
        <taxon>Spirosomataceae</taxon>
        <taxon>Dyadobacter</taxon>
    </lineage>
</organism>
<dbReference type="InterPro" id="IPR017896">
    <property type="entry name" value="4Fe4S_Fe-S-bd"/>
</dbReference>
<evidence type="ECO:0000259" key="16">
    <source>
        <dbReference type="PROSITE" id="PS51379"/>
    </source>
</evidence>
<evidence type="ECO:0000313" key="18">
    <source>
        <dbReference type="Proteomes" id="UP000612680"/>
    </source>
</evidence>
<evidence type="ECO:0000256" key="4">
    <source>
        <dbReference type="ARBA" id="ARBA00022630"/>
    </source>
</evidence>
<accession>A0ABX7I8I6</accession>
<dbReference type="PANTHER" id="PTHR47470">
    <property type="entry name" value="CHOLESTEROL OXIDASE"/>
    <property type="match status" value="1"/>
</dbReference>
<dbReference type="SUPFAM" id="SSF51905">
    <property type="entry name" value="FAD/NAD(P)-binding domain"/>
    <property type="match status" value="1"/>
</dbReference>
<evidence type="ECO:0000256" key="3">
    <source>
        <dbReference type="ARBA" id="ARBA00022548"/>
    </source>
</evidence>
<evidence type="ECO:0000256" key="12">
    <source>
        <dbReference type="ARBA" id="ARBA00049645"/>
    </source>
</evidence>
<keyword evidence="18" id="KW-1185">Reference proteome</keyword>
<dbReference type="InterPro" id="IPR052542">
    <property type="entry name" value="Cholesterol_Oxidase"/>
</dbReference>
<dbReference type="EMBL" id="CP056775">
    <property type="protein sequence ID" value="QRR01488.1"/>
    <property type="molecule type" value="Genomic_DNA"/>
</dbReference>
<keyword evidence="8" id="KW-1207">Sterol metabolism</keyword>
<keyword evidence="4" id="KW-0285">Flavoprotein</keyword>
<evidence type="ECO:0000256" key="11">
    <source>
        <dbReference type="ARBA" id="ARBA00038856"/>
    </source>
</evidence>
<dbReference type="RefSeq" id="WP_204663860.1">
    <property type="nucleotide sequence ID" value="NZ_CP056775.1"/>
</dbReference>
<evidence type="ECO:0000256" key="6">
    <source>
        <dbReference type="ARBA" id="ARBA00023002"/>
    </source>
</evidence>
<dbReference type="Proteomes" id="UP000612680">
    <property type="component" value="Chromosome"/>
</dbReference>
<name>A0ABX7I8I6_9BACT</name>
<gene>
    <name evidence="17" type="ORF">HWI92_11520</name>
</gene>
<evidence type="ECO:0000256" key="13">
    <source>
        <dbReference type="ARBA" id="ARBA00049723"/>
    </source>
</evidence>
<reference evidence="17 18" key="1">
    <citation type="submission" date="2020-06" db="EMBL/GenBank/DDBJ databases">
        <title>Dyadobacter sandarakinus sp. nov., isolated from the soil of the Arctic Yellow River Station.</title>
        <authorList>
            <person name="Zhang Y."/>
            <person name="Peng F."/>
        </authorList>
    </citation>
    <scope>NUCLEOTIDE SEQUENCE [LARGE SCALE GENOMIC DNA]</scope>
    <source>
        <strain evidence="17 18">Q3-56</strain>
    </source>
</reference>
<dbReference type="PANTHER" id="PTHR47470:SF1">
    <property type="entry name" value="FAD-DEPENDENT OXIDOREDUCTASE 2 FAD BINDING DOMAIN-CONTAINING PROTEIN"/>
    <property type="match status" value="1"/>
</dbReference>
<feature type="domain" description="4Fe-4S ferredoxin-type" evidence="16">
    <location>
        <begin position="187"/>
        <end position="217"/>
    </location>
</feature>
<dbReference type="InterPro" id="IPR036188">
    <property type="entry name" value="FAD/NAD-bd_sf"/>
</dbReference>
<keyword evidence="10" id="KW-0413">Isomerase</keyword>
<keyword evidence="3" id="KW-0153">Cholesterol metabolism</keyword>
<comment type="pathway">
    <text evidence="12">Steroid metabolism; cholesterol degradation.</text>
</comment>
<dbReference type="InterPro" id="IPR007867">
    <property type="entry name" value="GMC_OxRtase_C"/>
</dbReference>
<evidence type="ECO:0000256" key="7">
    <source>
        <dbReference type="ARBA" id="ARBA00023098"/>
    </source>
</evidence>
<sequence>MKLSRPFTEIKASYDVIVIGSGYGGSIAAARFASSGMRVCLLERGKEFLSGKFPDTIESSAKEMQINSDFFEARTNGLYDFHFSENISVFKGCGLGGTSLVNANVSIRPEDRVFTDVTWPSEIREDLTSLNDGFERARNMLRPTKYPEGKHGYPVLPKTEAMREIAGALDEPFQLAEINVNFETGTNHVGVFQNKCNNCGDCVTGCNSDAKNTLLMNYLPYAVGYGAEIYCNIDVSHISKSGDKWLVYYEVFDSFREKFKAPLLFCQSAIVIVSGGALGSTEILLRSGQNGLPLSAQLGQRFTGNGDVLGFAYNCEKPISGIGTGKFLKQNKEAVGGVGPCITSIVDMRHQEQLEKGITLEEGSVPGAIADMINISMLSLENQIGIDTDGGFSDWLRESAAEVVSLIEGPYAGATNKMQTFLIMSHDDGKGQLFLKNNKLDIKWPGVGSQPVFELANEKMLEATRVLGGTFIRSSIWNERMKHGLVTVHPLGGCCMSESGSSGVTNHIGNVFSGNTNDEVHPGLYVLDGAIIPRPVGTNPLLTISALTERACKIIIEKTGRTLMYDSPTPIIKEEQKLPAVQFTETMRGYFSLVEKSGFDEAFLKGKEAGSPMLFTLTIQTGDIESFVSNPMHEGRMAGTVIAPALSSEPLTTSDGIFNLMIDKSTTSTDKLMQYQMVLNSHNGEQFYFVGYKLMHNDPGLDVWNDTTKLFVTLYKGMAPGGDLIGKGILQIVPSDLVTQIATVRALNATTPYQSLEAITIFSQFFGQNILQTYCQSIL</sequence>
<evidence type="ECO:0000313" key="17">
    <source>
        <dbReference type="EMBL" id="QRR01488.1"/>
    </source>
</evidence>
<keyword evidence="7" id="KW-0443">Lipid metabolism</keyword>
<dbReference type="Pfam" id="PF05199">
    <property type="entry name" value="GMC_oxred_C"/>
    <property type="match status" value="1"/>
</dbReference>
<evidence type="ECO:0000256" key="2">
    <source>
        <dbReference type="ARBA" id="ARBA00010790"/>
    </source>
</evidence>
<evidence type="ECO:0000256" key="1">
    <source>
        <dbReference type="ARBA" id="ARBA00001974"/>
    </source>
</evidence>
<dbReference type="Pfam" id="PF00732">
    <property type="entry name" value="GMC_oxred_N"/>
    <property type="match status" value="1"/>
</dbReference>
<evidence type="ECO:0000256" key="10">
    <source>
        <dbReference type="ARBA" id="ARBA00023235"/>
    </source>
</evidence>
<evidence type="ECO:0000256" key="5">
    <source>
        <dbReference type="ARBA" id="ARBA00022827"/>
    </source>
</evidence>
<evidence type="ECO:0000256" key="15">
    <source>
        <dbReference type="ARBA" id="ARBA00049778"/>
    </source>
</evidence>
<keyword evidence="6" id="KW-0560">Oxidoreductase</keyword>
<evidence type="ECO:0000256" key="14">
    <source>
        <dbReference type="ARBA" id="ARBA00049744"/>
    </source>
</evidence>
<proteinExistence type="inferred from homology"/>
<evidence type="ECO:0000256" key="9">
    <source>
        <dbReference type="ARBA" id="ARBA00023221"/>
    </source>
</evidence>
<dbReference type="EC" id="1.1.3.6" evidence="13"/>
<dbReference type="EC" id="5.3.3.1" evidence="11"/>
<protein>
    <recommendedName>
        <fullName evidence="14">Cholesterol oxidase</fullName>
        <ecNumber evidence="13">1.1.3.6</ecNumber>
        <ecNumber evidence="11">5.3.3.1</ecNumber>
    </recommendedName>
    <alternativeName>
        <fullName evidence="15">Cholesterol isomerase</fullName>
    </alternativeName>
</protein>
<comment type="similarity">
    <text evidence="2">Belongs to the GMC oxidoreductase family.</text>
</comment>
<keyword evidence="5" id="KW-0274">FAD</keyword>
<dbReference type="Gene3D" id="3.50.50.60">
    <property type="entry name" value="FAD/NAD(P)-binding domain"/>
    <property type="match status" value="3"/>
</dbReference>
<dbReference type="PROSITE" id="PS51379">
    <property type="entry name" value="4FE4S_FER_2"/>
    <property type="match status" value="1"/>
</dbReference>
<dbReference type="InterPro" id="IPR000172">
    <property type="entry name" value="GMC_OxRdtase_N"/>
</dbReference>
<evidence type="ECO:0000256" key="8">
    <source>
        <dbReference type="ARBA" id="ARBA00023166"/>
    </source>
</evidence>
<comment type="cofactor">
    <cofactor evidence="1">
        <name>FAD</name>
        <dbReference type="ChEBI" id="CHEBI:57692"/>
    </cofactor>
</comment>